<dbReference type="Proteomes" id="UP000307000">
    <property type="component" value="Chromosome"/>
</dbReference>
<keyword evidence="2" id="KW-1185">Reference proteome</keyword>
<dbReference type="InterPro" id="IPR035948">
    <property type="entry name" value="YwqG-like_sf"/>
</dbReference>
<accession>A0A5B7WQ79</accession>
<dbReference type="EMBL" id="CP034412">
    <property type="protein sequence ID" value="QCY46029.1"/>
    <property type="molecule type" value="Genomic_DNA"/>
</dbReference>
<dbReference type="KEGG" id="gcr:GcLGCM259_0246"/>
<dbReference type="Pfam" id="PF09234">
    <property type="entry name" value="DUF1963"/>
    <property type="match status" value="1"/>
</dbReference>
<organism evidence="1 2">
    <name type="scientific">Glutamicibacter creatinolyticus</name>
    <dbReference type="NCBI Taxonomy" id="162496"/>
    <lineage>
        <taxon>Bacteria</taxon>
        <taxon>Bacillati</taxon>
        <taxon>Actinomycetota</taxon>
        <taxon>Actinomycetes</taxon>
        <taxon>Micrococcales</taxon>
        <taxon>Micrococcaceae</taxon>
        <taxon>Glutamicibacter</taxon>
    </lineage>
</organism>
<dbReference type="AlphaFoldDB" id="A0A5B7WQ79"/>
<proteinExistence type="predicted"/>
<evidence type="ECO:0000313" key="2">
    <source>
        <dbReference type="Proteomes" id="UP000307000"/>
    </source>
</evidence>
<dbReference type="SUPFAM" id="SSF103032">
    <property type="entry name" value="Hypothetical protein YwqG"/>
    <property type="match status" value="1"/>
</dbReference>
<gene>
    <name evidence="1" type="ORF">GcLGCM259_0246</name>
</gene>
<reference evidence="1 2" key="1">
    <citation type="submission" date="2018-12" db="EMBL/GenBank/DDBJ databases">
        <title>Complete Genome Sequence of Glutamicibacter creatinolyticus strain LGCM259,isolated from an abscess of a 12-year-old mare in Italy.</title>
        <authorList>
            <person name="Santos R.G."/>
            <person name="Silva A.L."/>
            <person name="Seyffert N."/>
            <person name="Castro T.L.P."/>
            <person name="Attili A.R."/>
            <person name="Rifici C."/>
            <person name="Mazzullo G."/>
            <person name="Brenig B."/>
            <person name="Venanzi F."/>
            <person name="Azevedo V."/>
        </authorList>
    </citation>
    <scope>NUCLEOTIDE SEQUENCE [LARGE SCALE GENOMIC DNA]</scope>
    <source>
        <strain evidence="1 2">LGCM 259</strain>
    </source>
</reference>
<dbReference type="Gene3D" id="2.30.320.10">
    <property type="entry name" value="YwqG-like"/>
    <property type="match status" value="1"/>
</dbReference>
<evidence type="ECO:0000313" key="1">
    <source>
        <dbReference type="EMBL" id="QCY46029.1"/>
    </source>
</evidence>
<dbReference type="InterPro" id="IPR015315">
    <property type="entry name" value="DUF1963"/>
</dbReference>
<evidence type="ECO:0008006" key="3">
    <source>
        <dbReference type="Google" id="ProtNLM"/>
    </source>
</evidence>
<name>A0A5B7WQ79_9MICC</name>
<protein>
    <recommendedName>
        <fullName evidence="3">DUF1963 domain-containing protein</fullName>
    </recommendedName>
</protein>
<sequence>MGKLPRDRVTATSRKRILQWLDSPEIDAAFLGDDLKFSVLLLDQYEAGVERILAERSELGELSWLGGPALGPMEQWPRNTDGEPLAHIATIQLGEAQALIESPDFTEPDWPEATVRLPESGYLEVFHHLGTYGNPEDEGTGGWLVRHLPLTGEYFPPLVDGPEDLEVPHPVCQPVLLGTGFSLPRAVEFIDDAAATFEAAERVEEEANATWMAWRQGADSVTGPVIPTSHLYGHSNSGDTYAHEILTAVRPLEPGDTYVLILSVESWTHFEGWFADVGNFEVWMRASDLKAQRFDQAWCMIRTDH</sequence>
<dbReference type="RefSeq" id="WP_138925514.1">
    <property type="nucleotide sequence ID" value="NZ_CP034412.1"/>
</dbReference>